<protein>
    <submittedName>
        <fullName evidence="2">Hypoxanthine-DNA glycosylase</fullName>
    </submittedName>
</protein>
<name>A0A1G7ABU3_9FLAO</name>
<proteinExistence type="predicted"/>
<dbReference type="Gene3D" id="3.40.470.10">
    <property type="entry name" value="Uracil-DNA glycosylase-like domain"/>
    <property type="match status" value="1"/>
</dbReference>
<dbReference type="CDD" id="cd10032">
    <property type="entry name" value="UDG-F6_HDG"/>
    <property type="match status" value="1"/>
</dbReference>
<gene>
    <name evidence="2" type="ORF">SAMN05421544_103118</name>
</gene>
<reference evidence="2 3" key="1">
    <citation type="submission" date="2016-10" db="EMBL/GenBank/DDBJ databases">
        <authorList>
            <person name="de Groot N.N."/>
        </authorList>
    </citation>
    <scope>NUCLEOTIDE SEQUENCE [LARGE SCALE GENOMIC DNA]</scope>
    <source>
        <strain evidence="2 3">DSM 24015</strain>
    </source>
</reference>
<feature type="domain" description="Uracil-DNA glycosylase-like" evidence="1">
    <location>
        <begin position="14"/>
        <end position="152"/>
    </location>
</feature>
<dbReference type="Pfam" id="PF03167">
    <property type="entry name" value="UDG"/>
    <property type="match status" value="1"/>
</dbReference>
<keyword evidence="3" id="KW-1185">Reference proteome</keyword>
<dbReference type="InterPro" id="IPR005122">
    <property type="entry name" value="Uracil-DNA_glycosylase-like"/>
</dbReference>
<sequence length="164" mass="19247">MNNRISLFDPIVSNDSQILILGSIPGNKSLEQQQYYANPRNCFWKLIFELFNENFTTDYRERVSLLKRYHIALWDIIDSCERSSSLDKDIKNENYNFSILNFLEEHPTIKVIFCNGKKSFKLLNKIFPENSNISIISLPSTSSAHAVPYDNKKREWSVIKDYIK</sequence>
<dbReference type="RefSeq" id="WP_092736032.1">
    <property type="nucleotide sequence ID" value="NZ_FNAS01000003.1"/>
</dbReference>
<dbReference type="STRING" id="1071918.SAMN05421544_103118"/>
<evidence type="ECO:0000313" key="3">
    <source>
        <dbReference type="Proteomes" id="UP000198517"/>
    </source>
</evidence>
<dbReference type="OrthoDB" id="9799921at2"/>
<dbReference type="Proteomes" id="UP000198517">
    <property type="component" value="Unassembled WGS sequence"/>
</dbReference>
<evidence type="ECO:0000313" key="2">
    <source>
        <dbReference type="EMBL" id="SDE12269.1"/>
    </source>
</evidence>
<dbReference type="EMBL" id="FNAS01000003">
    <property type="protein sequence ID" value="SDE12269.1"/>
    <property type="molecule type" value="Genomic_DNA"/>
</dbReference>
<evidence type="ECO:0000259" key="1">
    <source>
        <dbReference type="Pfam" id="PF03167"/>
    </source>
</evidence>
<dbReference type="InterPro" id="IPR036895">
    <property type="entry name" value="Uracil-DNA_glycosylase-like_sf"/>
</dbReference>
<organism evidence="2 3">
    <name type="scientific">Riemerella columbipharyngis</name>
    <dbReference type="NCBI Taxonomy" id="1071918"/>
    <lineage>
        <taxon>Bacteria</taxon>
        <taxon>Pseudomonadati</taxon>
        <taxon>Bacteroidota</taxon>
        <taxon>Flavobacteriia</taxon>
        <taxon>Flavobacteriales</taxon>
        <taxon>Weeksellaceae</taxon>
        <taxon>Riemerella</taxon>
    </lineage>
</organism>
<dbReference type="NCBIfam" id="TIGR04274">
    <property type="entry name" value="hypoxanDNAglyco"/>
    <property type="match status" value="1"/>
</dbReference>
<accession>A0A1G7ABU3</accession>
<dbReference type="AlphaFoldDB" id="A0A1G7ABU3"/>
<dbReference type="SUPFAM" id="SSF52141">
    <property type="entry name" value="Uracil-DNA glycosylase-like"/>
    <property type="match status" value="1"/>
</dbReference>
<dbReference type="InterPro" id="IPR026353">
    <property type="entry name" value="Hypoxan-DNA_Glyclase"/>
</dbReference>